<organism evidence="7 8">
    <name type="scientific">Streptomyces silvisoli</name>
    <dbReference type="NCBI Taxonomy" id="3034235"/>
    <lineage>
        <taxon>Bacteria</taxon>
        <taxon>Bacillati</taxon>
        <taxon>Actinomycetota</taxon>
        <taxon>Actinomycetes</taxon>
        <taxon>Kitasatosporales</taxon>
        <taxon>Streptomycetaceae</taxon>
        <taxon>Streptomyces</taxon>
    </lineage>
</organism>
<keyword evidence="3" id="KW-0028">Amino-acid biosynthesis</keyword>
<dbReference type="InterPro" id="IPR001962">
    <property type="entry name" value="Asn_synthase"/>
</dbReference>
<proteinExistence type="predicted"/>
<dbReference type="Proteomes" id="UP001216579">
    <property type="component" value="Unassembled WGS sequence"/>
</dbReference>
<dbReference type="Pfam" id="PF00733">
    <property type="entry name" value="Asn_synthase"/>
    <property type="match status" value="1"/>
</dbReference>
<dbReference type="EC" id="6.3.5.4" evidence="2"/>
<reference evidence="7 8" key="1">
    <citation type="submission" date="2023-03" db="EMBL/GenBank/DDBJ databases">
        <title>Draft genome sequence of Streptomyces sp. RB6PN23 isolated from peat swamp forest in Thailand.</title>
        <authorList>
            <person name="Klaysubun C."/>
            <person name="Duangmal K."/>
        </authorList>
    </citation>
    <scope>NUCLEOTIDE SEQUENCE [LARGE SCALE GENOMIC DNA]</scope>
    <source>
        <strain evidence="7 8">RB6PN23</strain>
    </source>
</reference>
<evidence type="ECO:0000313" key="7">
    <source>
        <dbReference type="EMBL" id="MDF3293091.1"/>
    </source>
</evidence>
<name>A0ABT5ZTW5_9ACTN</name>
<dbReference type="PANTHER" id="PTHR43284:SF1">
    <property type="entry name" value="ASPARAGINE SYNTHETASE"/>
    <property type="match status" value="1"/>
</dbReference>
<feature type="region of interest" description="Disordered" evidence="5">
    <location>
        <begin position="605"/>
        <end position="639"/>
    </location>
</feature>
<gene>
    <name evidence="7" type="ORF">P3G67_28545</name>
</gene>
<comment type="caution">
    <text evidence="7">The sequence shown here is derived from an EMBL/GenBank/DDBJ whole genome shotgun (WGS) entry which is preliminary data.</text>
</comment>
<keyword evidence="8" id="KW-1185">Reference proteome</keyword>
<evidence type="ECO:0000256" key="5">
    <source>
        <dbReference type="SAM" id="MobiDB-lite"/>
    </source>
</evidence>
<dbReference type="SUPFAM" id="SSF52402">
    <property type="entry name" value="Adenine nucleotide alpha hydrolases-like"/>
    <property type="match status" value="1"/>
</dbReference>
<evidence type="ECO:0000256" key="4">
    <source>
        <dbReference type="ARBA" id="ARBA00048741"/>
    </source>
</evidence>
<evidence type="ECO:0000256" key="2">
    <source>
        <dbReference type="ARBA" id="ARBA00012737"/>
    </source>
</evidence>
<evidence type="ECO:0000256" key="1">
    <source>
        <dbReference type="ARBA" id="ARBA00005187"/>
    </source>
</evidence>
<comment type="pathway">
    <text evidence="1">Amino-acid biosynthesis; L-asparagine biosynthesis; L-asparagine from L-aspartate (L-Gln route): step 1/1.</text>
</comment>
<dbReference type="EMBL" id="JARJBC010000022">
    <property type="protein sequence ID" value="MDF3293091.1"/>
    <property type="molecule type" value="Genomic_DNA"/>
</dbReference>
<dbReference type="InterPro" id="IPR051786">
    <property type="entry name" value="ASN_synthetase/amidase"/>
</dbReference>
<dbReference type="PANTHER" id="PTHR43284">
    <property type="entry name" value="ASPARAGINE SYNTHETASE (GLUTAMINE-HYDROLYZING)"/>
    <property type="match status" value="1"/>
</dbReference>
<dbReference type="Gene3D" id="3.40.50.620">
    <property type="entry name" value="HUPs"/>
    <property type="match status" value="1"/>
</dbReference>
<dbReference type="InterPro" id="IPR014729">
    <property type="entry name" value="Rossmann-like_a/b/a_fold"/>
</dbReference>
<accession>A0ABT5ZTW5</accession>
<keyword evidence="3" id="KW-0061">Asparagine biosynthesis</keyword>
<feature type="domain" description="Asparagine synthetase" evidence="6">
    <location>
        <begin position="211"/>
        <end position="595"/>
    </location>
</feature>
<sequence length="639" mass="68783">MGSAPTWFVVLPDREIHPDVMRQLRQRAAQAVSHPSGRPWLVGAWSPHELTFAAAGEVRLAVAGVCSLTTEELAIRARRVHSLAAVESALGKAHGSFHVIASVGGHTYVRGTLSGERRVYLTAVEGGVICADRARTLAWLTSAELDTAQLAVRLTGFTAPHPLAGGALWRGIRRVIPGEALHLDPGGQWRTARWWQAPEGELPLSEAAPALRQALREAVALRVRPGEVLGADLSGGMDSTSLCFLAAEVGARLVTATLRWTAPGNEDHAYAQHAAELLPGAEHLVFPSAELPAHFTGLDDRRDPGDEPSAALRDRAQQHHLAEAMRARGAVRRLSGHGGDHVVQPPDAYVHGLLRRSPLVGLRHAAGLRARRRWQLAAVARMLLDGHAYGTWLARTTGQLRAAPARRVIRAPQGWGLQPQLPPWASDQAVDLVGELLRAAARNVEPLAVERGRHAWIHQAQEAGRIAGHLAYGTAAEGLPVHSPFCDDAVINACLATLPQEAATPWSYKPLLAAAMHGLVPTRVLHRTTKDHCGVEWQHGLRLHRRELAAWAEESRLVASGVANAELLRRALLSPGLLRGGSAELESTLGAEAWLRDLEAHPAPVHLTHHGAPRPEPDRAAPIRSLPPKHDNSPKGAPS</sequence>
<dbReference type="RefSeq" id="WP_276096058.1">
    <property type="nucleotide sequence ID" value="NZ_JARJBC010000022.1"/>
</dbReference>
<comment type="catalytic activity">
    <reaction evidence="4">
        <text>L-aspartate + L-glutamine + ATP + H2O = L-asparagine + L-glutamate + AMP + diphosphate + H(+)</text>
        <dbReference type="Rhea" id="RHEA:12228"/>
        <dbReference type="ChEBI" id="CHEBI:15377"/>
        <dbReference type="ChEBI" id="CHEBI:15378"/>
        <dbReference type="ChEBI" id="CHEBI:29985"/>
        <dbReference type="ChEBI" id="CHEBI:29991"/>
        <dbReference type="ChEBI" id="CHEBI:30616"/>
        <dbReference type="ChEBI" id="CHEBI:33019"/>
        <dbReference type="ChEBI" id="CHEBI:58048"/>
        <dbReference type="ChEBI" id="CHEBI:58359"/>
        <dbReference type="ChEBI" id="CHEBI:456215"/>
        <dbReference type="EC" id="6.3.5.4"/>
    </reaction>
</comment>
<evidence type="ECO:0000259" key="6">
    <source>
        <dbReference type="Pfam" id="PF00733"/>
    </source>
</evidence>
<evidence type="ECO:0000256" key="3">
    <source>
        <dbReference type="ARBA" id="ARBA00022888"/>
    </source>
</evidence>
<protein>
    <recommendedName>
        <fullName evidence="2">asparagine synthase (glutamine-hydrolyzing)</fullName>
        <ecNumber evidence="2">6.3.5.4</ecNumber>
    </recommendedName>
</protein>
<evidence type="ECO:0000313" key="8">
    <source>
        <dbReference type="Proteomes" id="UP001216579"/>
    </source>
</evidence>